<proteinExistence type="predicted"/>
<dbReference type="AlphaFoldDB" id="A0A9Y2IA97"/>
<dbReference type="RefSeq" id="WP_285966341.1">
    <property type="nucleotide sequence ID" value="NZ_CP127294.1"/>
</dbReference>
<accession>A0A9Y2IA97</accession>
<organism evidence="2 3">
    <name type="scientific">Amycolatopsis carbonis</name>
    <dbReference type="NCBI Taxonomy" id="715471"/>
    <lineage>
        <taxon>Bacteria</taxon>
        <taxon>Bacillati</taxon>
        <taxon>Actinomycetota</taxon>
        <taxon>Actinomycetes</taxon>
        <taxon>Pseudonocardiales</taxon>
        <taxon>Pseudonocardiaceae</taxon>
        <taxon>Amycolatopsis</taxon>
    </lineage>
</organism>
<gene>
    <name evidence="2" type="ORF">QRX50_29175</name>
</gene>
<name>A0A9Y2IA97_9PSEU</name>
<keyword evidence="3" id="KW-1185">Reference proteome</keyword>
<dbReference type="Proteomes" id="UP001236014">
    <property type="component" value="Chromosome"/>
</dbReference>
<feature type="region of interest" description="Disordered" evidence="1">
    <location>
        <begin position="1"/>
        <end position="32"/>
    </location>
</feature>
<dbReference type="EMBL" id="CP127294">
    <property type="protein sequence ID" value="WIX75571.1"/>
    <property type="molecule type" value="Genomic_DNA"/>
</dbReference>
<evidence type="ECO:0000256" key="1">
    <source>
        <dbReference type="SAM" id="MobiDB-lite"/>
    </source>
</evidence>
<sequence>MHPQPERHTVLEDGTEPRRATARREPGPSPTETAVHYRLRAKFAATQPWIRRLLGERNGLRLDTDGLRVRLGPWVVTTPLSNLAGAETTGPFNALRGLGARLSLADHGLTLGTTSQHAVCIRFHRPIPGIDPWVLVRHPSLTATVAEPELVAAAINRIAGRE</sequence>
<evidence type="ECO:0000313" key="2">
    <source>
        <dbReference type="EMBL" id="WIX75571.1"/>
    </source>
</evidence>
<protein>
    <submittedName>
        <fullName evidence="2">Uncharacterized protein</fullName>
    </submittedName>
</protein>
<feature type="compositionally biased region" description="Basic and acidic residues" evidence="1">
    <location>
        <begin position="1"/>
        <end position="26"/>
    </location>
</feature>
<reference evidence="2 3" key="1">
    <citation type="submission" date="2023-06" db="EMBL/GenBank/DDBJ databases">
        <authorList>
            <person name="Oyuntsetseg B."/>
            <person name="Kim S.B."/>
        </authorList>
    </citation>
    <scope>NUCLEOTIDE SEQUENCE [LARGE SCALE GENOMIC DNA]</scope>
    <source>
        <strain evidence="2 3">2-15</strain>
    </source>
</reference>
<dbReference type="KEGG" id="acab:QRX50_29175"/>
<evidence type="ECO:0000313" key="3">
    <source>
        <dbReference type="Proteomes" id="UP001236014"/>
    </source>
</evidence>